<evidence type="ECO:0000256" key="1">
    <source>
        <dbReference type="ARBA" id="ARBA00023186"/>
    </source>
</evidence>
<dbReference type="PANTHER" id="PTHR43096">
    <property type="entry name" value="DNAJ HOMOLOG 1, MITOCHONDRIAL-RELATED"/>
    <property type="match status" value="1"/>
</dbReference>
<keyword evidence="4" id="KW-1185">Reference proteome</keyword>
<evidence type="ECO:0000259" key="3">
    <source>
        <dbReference type="PROSITE" id="PS50076"/>
    </source>
</evidence>
<dbReference type="Pfam" id="PF00226">
    <property type="entry name" value="DnaJ"/>
    <property type="match status" value="1"/>
</dbReference>
<dbReference type="PROSITE" id="PS50076">
    <property type="entry name" value="DNAJ_2"/>
    <property type="match status" value="1"/>
</dbReference>
<accession>A0A1I7Y424</accession>
<feature type="compositionally biased region" description="Gly residues" evidence="2">
    <location>
        <begin position="74"/>
        <end position="88"/>
    </location>
</feature>
<protein>
    <submittedName>
        <fullName evidence="5">J domain-containing protein</fullName>
    </submittedName>
</protein>
<dbReference type="GO" id="GO:0042026">
    <property type="term" value="P:protein refolding"/>
    <property type="evidence" value="ECO:0007669"/>
    <property type="project" value="TreeGrafter"/>
</dbReference>
<dbReference type="SMART" id="SM00271">
    <property type="entry name" value="DnaJ"/>
    <property type="match status" value="1"/>
</dbReference>
<dbReference type="FunFam" id="1.10.287.110:FF:000175">
    <property type="entry name" value="GM22099"/>
    <property type="match status" value="1"/>
</dbReference>
<organism evidence="4 5">
    <name type="scientific">Steinernema glaseri</name>
    <dbReference type="NCBI Taxonomy" id="37863"/>
    <lineage>
        <taxon>Eukaryota</taxon>
        <taxon>Metazoa</taxon>
        <taxon>Ecdysozoa</taxon>
        <taxon>Nematoda</taxon>
        <taxon>Chromadorea</taxon>
        <taxon>Rhabditida</taxon>
        <taxon>Tylenchina</taxon>
        <taxon>Panagrolaimomorpha</taxon>
        <taxon>Strongyloidoidea</taxon>
        <taxon>Steinernematidae</taxon>
        <taxon>Steinernema</taxon>
    </lineage>
</organism>
<dbReference type="CDD" id="cd06257">
    <property type="entry name" value="DnaJ"/>
    <property type="match status" value="1"/>
</dbReference>
<keyword evidence="1" id="KW-0143">Chaperone</keyword>
<feature type="region of interest" description="Disordered" evidence="2">
    <location>
        <begin position="69"/>
        <end position="89"/>
    </location>
</feature>
<evidence type="ECO:0000313" key="5">
    <source>
        <dbReference type="WBParaSite" id="L893_g12513.t1"/>
    </source>
</evidence>
<feature type="domain" description="J" evidence="3">
    <location>
        <begin position="4"/>
        <end position="68"/>
    </location>
</feature>
<evidence type="ECO:0000313" key="4">
    <source>
        <dbReference type="Proteomes" id="UP000095287"/>
    </source>
</evidence>
<evidence type="ECO:0000256" key="2">
    <source>
        <dbReference type="SAM" id="MobiDB-lite"/>
    </source>
</evidence>
<dbReference type="GO" id="GO:0005737">
    <property type="term" value="C:cytoplasm"/>
    <property type="evidence" value="ECO:0007669"/>
    <property type="project" value="TreeGrafter"/>
</dbReference>
<dbReference type="AlphaFoldDB" id="A0A1I7Y424"/>
<dbReference type="PANTHER" id="PTHR43096:SF52">
    <property type="entry name" value="DNAJ HOMOLOG 1, MITOCHONDRIAL-RELATED"/>
    <property type="match status" value="1"/>
</dbReference>
<name>A0A1I7Y424_9BILA</name>
<dbReference type="Proteomes" id="UP000095287">
    <property type="component" value="Unplaced"/>
</dbReference>
<dbReference type="InterPro" id="IPR036869">
    <property type="entry name" value="J_dom_sf"/>
</dbReference>
<dbReference type="SUPFAM" id="SSF46565">
    <property type="entry name" value="Chaperone J-domain"/>
    <property type="match status" value="1"/>
</dbReference>
<reference evidence="5" key="1">
    <citation type="submission" date="2016-11" db="UniProtKB">
        <authorList>
            <consortium name="WormBaseParasite"/>
        </authorList>
    </citation>
    <scope>IDENTIFICATION</scope>
</reference>
<dbReference type="PRINTS" id="PR00625">
    <property type="entry name" value="JDOMAIN"/>
</dbReference>
<proteinExistence type="predicted"/>
<dbReference type="InterPro" id="IPR001623">
    <property type="entry name" value="DnaJ_domain"/>
</dbReference>
<sequence length="169" mass="17991">MGKDYYKILGVARGASDDEIKKAYRKMALKFHPDKNQEPGASEKFKECAEAYDVLSDPKKKEIYDRFGEEGLKSDGGAGGSGRPGGPGQAFYSFQGDPMRMFTQTCGDDIFSDMFGFGMGGGGGGANVRAIRCACLPKRVATTSSPTCSDLEWAAAALICSLAEAPKMA</sequence>
<dbReference type="Gene3D" id="1.10.287.110">
    <property type="entry name" value="DnaJ domain"/>
    <property type="match status" value="1"/>
</dbReference>
<dbReference type="WBParaSite" id="L893_g12513.t1">
    <property type="protein sequence ID" value="L893_g12513.t1"/>
    <property type="gene ID" value="L893_g12513"/>
</dbReference>
<dbReference type="GO" id="GO:0051082">
    <property type="term" value="F:unfolded protein binding"/>
    <property type="evidence" value="ECO:0007669"/>
    <property type="project" value="TreeGrafter"/>
</dbReference>